<name>A0A2P8HW97_9BACI</name>
<keyword evidence="9 15" id="KW-0067">ATP-binding</keyword>
<dbReference type="SUPFAM" id="SSF89028">
    <property type="entry name" value="Cobalamin adenosyltransferase-like"/>
    <property type="match status" value="1"/>
</dbReference>
<evidence type="ECO:0000256" key="14">
    <source>
        <dbReference type="ARBA" id="ARBA00048692"/>
    </source>
</evidence>
<comment type="pathway">
    <text evidence="1 15">Cofactor biosynthesis; adenosylcobalamin biosynthesis; adenosylcobalamin from cob(II)yrinate a,c-diamide: step 2/7.</text>
</comment>
<evidence type="ECO:0000256" key="11">
    <source>
        <dbReference type="ARBA" id="ARBA00033334"/>
    </source>
</evidence>
<evidence type="ECO:0000256" key="13">
    <source>
        <dbReference type="ARBA" id="ARBA00048555"/>
    </source>
</evidence>
<organism evidence="17 18">
    <name type="scientific">Salsuginibacillus halophilus</name>
    <dbReference type="NCBI Taxonomy" id="517424"/>
    <lineage>
        <taxon>Bacteria</taxon>
        <taxon>Bacillati</taxon>
        <taxon>Bacillota</taxon>
        <taxon>Bacilli</taxon>
        <taxon>Bacillales</taxon>
        <taxon>Bacillaceae</taxon>
        <taxon>Salsuginibacillus</taxon>
    </lineage>
</organism>
<dbReference type="InterPro" id="IPR029499">
    <property type="entry name" value="PduO-typ"/>
</dbReference>
<comment type="catalytic activity">
    <reaction evidence="13 15">
        <text>2 cob(II)yrinate a,c diamide + reduced [electron-transfer flavoprotein] + 2 ATP = 2 adenosylcob(III)yrinate a,c-diamide + 2 triphosphate + oxidized [electron-transfer flavoprotein] + 3 H(+)</text>
        <dbReference type="Rhea" id="RHEA:11528"/>
        <dbReference type="Rhea" id="RHEA-COMP:10685"/>
        <dbReference type="Rhea" id="RHEA-COMP:10686"/>
        <dbReference type="ChEBI" id="CHEBI:15378"/>
        <dbReference type="ChEBI" id="CHEBI:18036"/>
        <dbReference type="ChEBI" id="CHEBI:30616"/>
        <dbReference type="ChEBI" id="CHEBI:57692"/>
        <dbReference type="ChEBI" id="CHEBI:58307"/>
        <dbReference type="ChEBI" id="CHEBI:58503"/>
        <dbReference type="ChEBI" id="CHEBI:58537"/>
        <dbReference type="EC" id="2.5.1.17"/>
    </reaction>
</comment>
<evidence type="ECO:0000256" key="9">
    <source>
        <dbReference type="ARBA" id="ARBA00022840"/>
    </source>
</evidence>
<dbReference type="OrthoDB" id="9778896at2"/>
<dbReference type="GO" id="GO:0008817">
    <property type="term" value="F:corrinoid adenosyltransferase activity"/>
    <property type="evidence" value="ECO:0007669"/>
    <property type="project" value="UniProtKB-UniRule"/>
</dbReference>
<comment type="catalytic activity">
    <reaction evidence="14 15">
        <text>2 cob(II)alamin + reduced [electron-transfer flavoprotein] + 2 ATP = 2 adenosylcob(III)alamin + 2 triphosphate + oxidized [electron-transfer flavoprotein] + 3 H(+)</text>
        <dbReference type="Rhea" id="RHEA:28671"/>
        <dbReference type="Rhea" id="RHEA-COMP:10685"/>
        <dbReference type="Rhea" id="RHEA-COMP:10686"/>
        <dbReference type="ChEBI" id="CHEBI:15378"/>
        <dbReference type="ChEBI" id="CHEBI:16304"/>
        <dbReference type="ChEBI" id="CHEBI:18036"/>
        <dbReference type="ChEBI" id="CHEBI:18408"/>
        <dbReference type="ChEBI" id="CHEBI:30616"/>
        <dbReference type="ChEBI" id="CHEBI:57692"/>
        <dbReference type="ChEBI" id="CHEBI:58307"/>
        <dbReference type="EC" id="2.5.1.17"/>
    </reaction>
</comment>
<evidence type="ECO:0000256" key="2">
    <source>
        <dbReference type="ARBA" id="ARBA00007487"/>
    </source>
</evidence>
<dbReference type="NCBIfam" id="TIGR00636">
    <property type="entry name" value="PduO_Nterm"/>
    <property type="match status" value="1"/>
</dbReference>
<evidence type="ECO:0000313" key="18">
    <source>
        <dbReference type="Proteomes" id="UP000242310"/>
    </source>
</evidence>
<dbReference type="UniPathway" id="UPA00148">
    <property type="reaction ID" value="UER00233"/>
</dbReference>
<dbReference type="EC" id="2.5.1.17" evidence="4 15"/>
<dbReference type="InterPro" id="IPR036451">
    <property type="entry name" value="CblAdoTrfase-like_sf"/>
</dbReference>
<evidence type="ECO:0000256" key="7">
    <source>
        <dbReference type="ARBA" id="ARBA00022679"/>
    </source>
</evidence>
<sequence>MKLYTKGGDHGQTSIIGGRRDKDDIRIEAYGTVDELNSFVGLAAAELDVELTPDVAQELINIQHELFDCGSDLATIKDGVPEKVTPEMIEALEKRIDAYTEEAPALERFILPGGSKASAHLHASRTIARRAERIVTALLKEEETNLEVMKYLNRLSDYFFAAARIVNARQNVKDVEYERSAVVFHTSKKSSTDNEK</sequence>
<evidence type="ECO:0000256" key="4">
    <source>
        <dbReference type="ARBA" id="ARBA00012454"/>
    </source>
</evidence>
<evidence type="ECO:0000256" key="5">
    <source>
        <dbReference type="ARBA" id="ARBA00020963"/>
    </source>
</evidence>
<evidence type="ECO:0000256" key="15">
    <source>
        <dbReference type="RuleBase" id="RU366026"/>
    </source>
</evidence>
<dbReference type="PANTHER" id="PTHR12213">
    <property type="entry name" value="CORRINOID ADENOSYLTRANSFERASE"/>
    <property type="match status" value="1"/>
</dbReference>
<keyword evidence="6 15" id="KW-0169">Cobalamin biosynthesis</keyword>
<dbReference type="RefSeq" id="WP_106587780.1">
    <property type="nucleotide sequence ID" value="NZ_PYAV01000003.1"/>
</dbReference>
<dbReference type="InterPro" id="IPR016030">
    <property type="entry name" value="CblAdoTrfase-like"/>
</dbReference>
<dbReference type="Proteomes" id="UP000242310">
    <property type="component" value="Unassembled WGS sequence"/>
</dbReference>
<keyword evidence="8 15" id="KW-0547">Nucleotide-binding</keyword>
<dbReference type="Gene3D" id="1.20.1200.10">
    <property type="entry name" value="Cobalamin adenosyltransferase-like"/>
    <property type="match status" value="1"/>
</dbReference>
<dbReference type="PANTHER" id="PTHR12213:SF0">
    <property type="entry name" value="CORRINOID ADENOSYLTRANSFERASE MMAB"/>
    <property type="match status" value="1"/>
</dbReference>
<comment type="similarity">
    <text evidence="2 15">Belongs to the Cob(I)alamin adenosyltransferase family.</text>
</comment>
<dbReference type="GO" id="GO:0005524">
    <property type="term" value="F:ATP binding"/>
    <property type="evidence" value="ECO:0007669"/>
    <property type="project" value="UniProtKB-UniRule"/>
</dbReference>
<protein>
    <recommendedName>
        <fullName evidence="5 15">Corrinoid adenosyltransferase</fullName>
        <ecNumber evidence="4 15">2.5.1.17</ecNumber>
    </recommendedName>
    <alternativeName>
        <fullName evidence="10 15">Cob(II)alamin adenosyltransferase</fullName>
    </alternativeName>
    <alternativeName>
        <fullName evidence="12 15">Cob(II)yrinic acid a,c-diamide adenosyltransferase</fullName>
    </alternativeName>
    <alternativeName>
        <fullName evidence="11 15">Cobinamide/cobalamin adenosyltransferase</fullName>
    </alternativeName>
</protein>
<comment type="subunit">
    <text evidence="3">Homotrimer.</text>
</comment>
<dbReference type="FunFam" id="1.20.1200.10:FF:000001">
    <property type="entry name" value="Cob(I)yrinic acid a,c-diamide adenosyltransferase"/>
    <property type="match status" value="1"/>
</dbReference>
<evidence type="ECO:0000313" key="17">
    <source>
        <dbReference type="EMBL" id="PSL50448.1"/>
    </source>
</evidence>
<evidence type="ECO:0000256" key="10">
    <source>
        <dbReference type="ARBA" id="ARBA00031529"/>
    </source>
</evidence>
<feature type="domain" description="Cobalamin adenosyltransferase-like" evidence="16">
    <location>
        <begin position="3"/>
        <end position="165"/>
    </location>
</feature>
<evidence type="ECO:0000256" key="3">
    <source>
        <dbReference type="ARBA" id="ARBA00011233"/>
    </source>
</evidence>
<dbReference type="AlphaFoldDB" id="A0A2P8HW97"/>
<proteinExistence type="inferred from homology"/>
<evidence type="ECO:0000256" key="12">
    <source>
        <dbReference type="ARBA" id="ARBA00033354"/>
    </source>
</evidence>
<dbReference type="Pfam" id="PF01923">
    <property type="entry name" value="Cob_adeno_trans"/>
    <property type="match status" value="1"/>
</dbReference>
<evidence type="ECO:0000259" key="16">
    <source>
        <dbReference type="Pfam" id="PF01923"/>
    </source>
</evidence>
<evidence type="ECO:0000256" key="6">
    <source>
        <dbReference type="ARBA" id="ARBA00022573"/>
    </source>
</evidence>
<comment type="caution">
    <text evidence="17">The sequence shown here is derived from an EMBL/GenBank/DDBJ whole genome shotgun (WGS) entry which is preliminary data.</text>
</comment>
<reference evidence="17 18" key="1">
    <citation type="submission" date="2018-03" db="EMBL/GenBank/DDBJ databases">
        <title>Genomic Encyclopedia of Type Strains, Phase III (KMG-III): the genomes of soil and plant-associated and newly described type strains.</title>
        <authorList>
            <person name="Whitman W."/>
        </authorList>
    </citation>
    <scope>NUCLEOTIDE SEQUENCE [LARGE SCALE GENOMIC DNA]</scope>
    <source>
        <strain evidence="17 18">CGMCC 1.07653</strain>
    </source>
</reference>
<evidence type="ECO:0000256" key="8">
    <source>
        <dbReference type="ARBA" id="ARBA00022741"/>
    </source>
</evidence>
<dbReference type="EMBL" id="PYAV01000003">
    <property type="protein sequence ID" value="PSL50448.1"/>
    <property type="molecule type" value="Genomic_DNA"/>
</dbReference>
<dbReference type="GO" id="GO:0009236">
    <property type="term" value="P:cobalamin biosynthetic process"/>
    <property type="evidence" value="ECO:0007669"/>
    <property type="project" value="UniProtKB-UniRule"/>
</dbReference>
<evidence type="ECO:0000256" key="1">
    <source>
        <dbReference type="ARBA" id="ARBA00005121"/>
    </source>
</evidence>
<accession>A0A2P8HW97</accession>
<keyword evidence="7 15" id="KW-0808">Transferase</keyword>
<gene>
    <name evidence="17" type="ORF">B0H94_10359</name>
</gene>
<keyword evidence="18" id="KW-1185">Reference proteome</keyword>